<sequence>MDTSLPPHAHTLRKGRFSQSFRSYLVTTCTRDRLPIFHDWLLGRLIVNEMRALHELGWLDSQSFVVMPDHIHWLFSLGDLASLSMVMRRFKGRSSMMVNRVLGGEGSIWQRGYHDRAIRHEEDIRAVARYIVANPLRAGLVDDIGDYPLWDAKWL</sequence>
<keyword evidence="3" id="KW-1185">Reference proteome</keyword>
<evidence type="ECO:0000313" key="3">
    <source>
        <dbReference type="Proteomes" id="UP001595579"/>
    </source>
</evidence>
<dbReference type="PANTHER" id="PTHR36966">
    <property type="entry name" value="REP-ASSOCIATED TYROSINE TRANSPOSASE"/>
    <property type="match status" value="1"/>
</dbReference>
<protein>
    <submittedName>
        <fullName evidence="2">Transposase</fullName>
    </submittedName>
</protein>
<proteinExistence type="predicted"/>
<dbReference type="SMART" id="SM01321">
    <property type="entry name" value="Y1_Tnp"/>
    <property type="match status" value="1"/>
</dbReference>
<reference evidence="3" key="1">
    <citation type="journal article" date="2019" name="Int. J. Syst. Evol. Microbiol.">
        <title>The Global Catalogue of Microorganisms (GCM) 10K type strain sequencing project: providing services to taxonomists for standard genome sequencing and annotation.</title>
        <authorList>
            <consortium name="The Broad Institute Genomics Platform"/>
            <consortium name="The Broad Institute Genome Sequencing Center for Infectious Disease"/>
            <person name="Wu L."/>
            <person name="Ma J."/>
        </authorList>
    </citation>
    <scope>NUCLEOTIDE SEQUENCE [LARGE SCALE GENOMIC DNA]</scope>
    <source>
        <strain evidence="3">CECT 7698</strain>
    </source>
</reference>
<name>A0ABV7LSQ9_9GAMM</name>
<dbReference type="Pfam" id="PF01797">
    <property type="entry name" value="Y1_Tnp"/>
    <property type="match status" value="1"/>
</dbReference>
<feature type="domain" description="Transposase IS200-like" evidence="1">
    <location>
        <begin position="19"/>
        <end position="134"/>
    </location>
</feature>
<dbReference type="Proteomes" id="UP001595579">
    <property type="component" value="Unassembled WGS sequence"/>
</dbReference>
<dbReference type="EMBL" id="JBHRUG010000031">
    <property type="protein sequence ID" value="MFC3285549.1"/>
    <property type="molecule type" value="Genomic_DNA"/>
</dbReference>
<dbReference type="PANTHER" id="PTHR36966:SF1">
    <property type="entry name" value="REP-ASSOCIATED TYROSINE TRANSPOSASE"/>
    <property type="match status" value="1"/>
</dbReference>
<organism evidence="2 3">
    <name type="scientific">Litchfieldella rifensis</name>
    <dbReference type="NCBI Taxonomy" id="762643"/>
    <lineage>
        <taxon>Bacteria</taxon>
        <taxon>Pseudomonadati</taxon>
        <taxon>Pseudomonadota</taxon>
        <taxon>Gammaproteobacteria</taxon>
        <taxon>Oceanospirillales</taxon>
        <taxon>Halomonadaceae</taxon>
        <taxon>Litchfieldella</taxon>
    </lineage>
</organism>
<dbReference type="RefSeq" id="WP_386776315.1">
    <property type="nucleotide sequence ID" value="NZ_JBHRUG010000031.1"/>
</dbReference>
<dbReference type="InterPro" id="IPR052715">
    <property type="entry name" value="RAYT_transposase"/>
</dbReference>
<evidence type="ECO:0000313" key="2">
    <source>
        <dbReference type="EMBL" id="MFC3285549.1"/>
    </source>
</evidence>
<dbReference type="InterPro" id="IPR002686">
    <property type="entry name" value="Transposase_17"/>
</dbReference>
<dbReference type="SUPFAM" id="SSF143422">
    <property type="entry name" value="Transposase IS200-like"/>
    <property type="match status" value="1"/>
</dbReference>
<evidence type="ECO:0000259" key="1">
    <source>
        <dbReference type="SMART" id="SM01321"/>
    </source>
</evidence>
<accession>A0ABV7LSQ9</accession>
<dbReference type="Gene3D" id="3.30.70.1290">
    <property type="entry name" value="Transposase IS200-like"/>
    <property type="match status" value="1"/>
</dbReference>
<dbReference type="NCBIfam" id="NF047646">
    <property type="entry name" value="REP_Tyr_transpos"/>
    <property type="match status" value="1"/>
</dbReference>
<gene>
    <name evidence="2" type="ORF">ACFOEV_18260</name>
</gene>
<dbReference type="InterPro" id="IPR036515">
    <property type="entry name" value="Transposase_17_sf"/>
</dbReference>
<comment type="caution">
    <text evidence="2">The sequence shown here is derived from an EMBL/GenBank/DDBJ whole genome shotgun (WGS) entry which is preliminary data.</text>
</comment>